<feature type="domain" description="NFACT protein RNA binding" evidence="4">
    <location>
        <begin position="232"/>
        <end position="330"/>
    </location>
</feature>
<dbReference type="Pfam" id="PF18297">
    <property type="entry name" value="NFACT-R_2"/>
    <property type="match status" value="1"/>
</dbReference>
<dbReference type="AlphaFoldDB" id="A0A932CQ34"/>
<dbReference type="Proteomes" id="UP000769766">
    <property type="component" value="Unassembled WGS sequence"/>
</dbReference>
<dbReference type="GO" id="GO:0004810">
    <property type="term" value="F:CCA tRNA nucleotidyltransferase activity"/>
    <property type="evidence" value="ECO:0007669"/>
    <property type="project" value="InterPro"/>
</dbReference>
<dbReference type="PANTHER" id="PTHR11933:SF6">
    <property type="entry name" value="THIL AANH DOMAIN-CONTAINING PROTEIN"/>
    <property type="match status" value="1"/>
</dbReference>
<evidence type="ECO:0000256" key="1">
    <source>
        <dbReference type="ARBA" id="ARBA00022741"/>
    </source>
</evidence>
<evidence type="ECO:0000313" key="6">
    <source>
        <dbReference type="Proteomes" id="UP000769766"/>
    </source>
</evidence>
<accession>A0A932CQ34</accession>
<comment type="caution">
    <text evidence="5">The sequence shown here is derived from an EMBL/GenBank/DDBJ whole genome shotgun (WGS) entry which is preliminary data.</text>
</comment>
<dbReference type="GO" id="GO:0005524">
    <property type="term" value="F:ATP binding"/>
    <property type="evidence" value="ECO:0007669"/>
    <property type="project" value="UniProtKB-KW"/>
</dbReference>
<evidence type="ECO:0000259" key="4">
    <source>
        <dbReference type="Pfam" id="PF18297"/>
    </source>
</evidence>
<keyword evidence="2" id="KW-0067">ATP-binding</keyword>
<sequence length="336" mass="37121">MERKAVALLSGGLDSTLAVKIMLELGVEMVALNFITPFCCCTRRDAGCKHQASQVAQQFGIPIKVLSKGREYLEVVRHPRYGYGKNLNPCIDCRIFMHRAAGESMREIGASFLVTGEVLGQRPKSQRLDALHIIDRDSGLKGRVLRPLSAQLLPPTLPEVEGLIDRESLLAMSGRSRKPQISLAETYGITDYPCPAGGCLLTDKGFAQRLRDLFDHSADLPDLRAVQFLKVGRHFRLSPGAKVVVGRNQEENEKLSRMVGDDHYSLKTLRWSGPLTLALGFPTEEDLIQAARITARYSSAPPQEMVEVAFRHPALGHEGRLCVQGIGEEVLEALRL</sequence>
<gene>
    <name evidence="5" type="ORF">HYY20_11020</name>
</gene>
<organism evidence="5 6">
    <name type="scientific">Tectimicrobiota bacterium</name>
    <dbReference type="NCBI Taxonomy" id="2528274"/>
    <lineage>
        <taxon>Bacteria</taxon>
        <taxon>Pseudomonadati</taxon>
        <taxon>Nitrospinota/Tectimicrobiota group</taxon>
        <taxon>Candidatus Tectimicrobiota</taxon>
    </lineage>
</organism>
<evidence type="ECO:0000313" key="5">
    <source>
        <dbReference type="EMBL" id="MBI2877403.1"/>
    </source>
</evidence>
<keyword evidence="1" id="KW-0547">Nucleotide-binding</keyword>
<evidence type="ECO:0008006" key="7">
    <source>
        <dbReference type="Google" id="ProtNLM"/>
    </source>
</evidence>
<protein>
    <recommendedName>
        <fullName evidence="7">Thil AANH domain-containing protein</fullName>
    </recommendedName>
</protein>
<reference evidence="5" key="1">
    <citation type="submission" date="2020-07" db="EMBL/GenBank/DDBJ databases">
        <title>Huge and variable diversity of episymbiotic CPR bacteria and DPANN archaea in groundwater ecosystems.</title>
        <authorList>
            <person name="He C.Y."/>
            <person name="Keren R."/>
            <person name="Whittaker M."/>
            <person name="Farag I.F."/>
            <person name="Doudna J."/>
            <person name="Cate J.H.D."/>
            <person name="Banfield J.F."/>
        </authorList>
    </citation>
    <scope>NUCLEOTIDE SEQUENCE</scope>
    <source>
        <strain evidence="5">NC_groundwater_672_Ag_B-0.1um_62_36</strain>
    </source>
</reference>
<dbReference type="InterPro" id="IPR059101">
    <property type="entry name" value="NFACT-R_2"/>
</dbReference>
<dbReference type="PANTHER" id="PTHR11933">
    <property type="entry name" value="TRNA 5-METHYLAMINOMETHYL-2-THIOURIDYLATE -METHYLTRANSFERASE"/>
    <property type="match status" value="1"/>
</dbReference>
<evidence type="ECO:0000259" key="3">
    <source>
        <dbReference type="Pfam" id="PF02568"/>
    </source>
</evidence>
<dbReference type="InterPro" id="IPR014729">
    <property type="entry name" value="Rossmann-like_a/b/a_fold"/>
</dbReference>
<name>A0A932CQ34_UNCTE</name>
<dbReference type="Pfam" id="PF02568">
    <property type="entry name" value="ThiI"/>
    <property type="match status" value="1"/>
</dbReference>
<evidence type="ECO:0000256" key="2">
    <source>
        <dbReference type="ARBA" id="ARBA00022840"/>
    </source>
</evidence>
<feature type="domain" description="Thil AANH" evidence="3">
    <location>
        <begin position="3"/>
        <end position="148"/>
    </location>
</feature>
<proteinExistence type="predicted"/>
<dbReference type="EMBL" id="JACPRF010000334">
    <property type="protein sequence ID" value="MBI2877403.1"/>
    <property type="molecule type" value="Genomic_DNA"/>
</dbReference>
<dbReference type="Gene3D" id="3.40.50.620">
    <property type="entry name" value="HUPs"/>
    <property type="match status" value="1"/>
</dbReference>
<dbReference type="InterPro" id="IPR020536">
    <property type="entry name" value="ThiI_AANH"/>
</dbReference>
<dbReference type="SUPFAM" id="SSF52402">
    <property type="entry name" value="Adenine nucleotide alpha hydrolases-like"/>
    <property type="match status" value="1"/>
</dbReference>